<dbReference type="InterPro" id="IPR003613">
    <property type="entry name" value="Ubox_domain"/>
</dbReference>
<evidence type="ECO:0000256" key="2">
    <source>
        <dbReference type="ARBA" id="ARBA00012483"/>
    </source>
</evidence>
<proteinExistence type="predicted"/>
<dbReference type="Pfam" id="PF18391">
    <property type="entry name" value="CHIP_TPR_N"/>
    <property type="match status" value="1"/>
</dbReference>
<evidence type="ECO:0000256" key="8">
    <source>
        <dbReference type="ARBA" id="ARBA00044543"/>
    </source>
</evidence>
<dbReference type="InterPro" id="IPR045202">
    <property type="entry name" value="CHIP_RING-Ubox"/>
</dbReference>
<reference evidence="12" key="1">
    <citation type="submission" date="2020-03" db="EMBL/GenBank/DDBJ databases">
        <title>Transcriptomic Profiling of the Digestive Tract of the Rat Flea, Xenopsylla cheopis, Following Blood Feeding and Infection with Yersinia pestis.</title>
        <authorList>
            <person name="Bland D.M."/>
            <person name="Martens C.A."/>
            <person name="Virtaneva K."/>
            <person name="Kanakabandi K."/>
            <person name="Long D."/>
            <person name="Rosenke R."/>
            <person name="Saturday G.A."/>
            <person name="Hoyt F.H."/>
            <person name="Bruno D.P."/>
            <person name="Ribeiro J.M.C."/>
            <person name="Hinnebusch J."/>
        </authorList>
    </citation>
    <scope>NUCLEOTIDE SEQUENCE</scope>
</reference>
<dbReference type="Gene3D" id="1.25.40.10">
    <property type="entry name" value="Tetratricopeptide repeat domain"/>
    <property type="match status" value="1"/>
</dbReference>
<evidence type="ECO:0000256" key="6">
    <source>
        <dbReference type="ARBA" id="ARBA00022803"/>
    </source>
</evidence>
<evidence type="ECO:0000256" key="1">
    <source>
        <dbReference type="ARBA" id="ARBA00000900"/>
    </source>
</evidence>
<dbReference type="SMART" id="SM00504">
    <property type="entry name" value="Ubox"/>
    <property type="match status" value="1"/>
</dbReference>
<comment type="catalytic activity">
    <reaction evidence="1">
        <text>S-ubiquitinyl-[E2 ubiquitin-conjugating enzyme]-L-cysteine + [acceptor protein]-L-lysine = [E2 ubiquitin-conjugating enzyme]-L-cysteine + N(6)-ubiquitinyl-[acceptor protein]-L-lysine.</text>
        <dbReference type="EC" id="2.3.2.27"/>
    </reaction>
</comment>
<dbReference type="SMART" id="SM00028">
    <property type="entry name" value="TPR"/>
    <property type="match status" value="3"/>
</dbReference>
<dbReference type="InterPro" id="IPR019734">
    <property type="entry name" value="TPR_rpt"/>
</dbReference>
<dbReference type="InterPro" id="IPR041312">
    <property type="entry name" value="CHIP_TPR_N"/>
</dbReference>
<protein>
    <recommendedName>
        <fullName evidence="7">E3 ubiquitin-protein ligase CHIP</fullName>
        <ecNumber evidence="2">2.3.2.27</ecNumber>
    </recommendedName>
    <alternativeName>
        <fullName evidence="8">RING-type E3 ubiquitin transferase CHIP</fullName>
    </alternativeName>
</protein>
<dbReference type="PANTHER" id="PTHR46803">
    <property type="entry name" value="E3 UBIQUITIN-PROTEIN LIGASE CHIP"/>
    <property type="match status" value="1"/>
</dbReference>
<dbReference type="InterPro" id="IPR011990">
    <property type="entry name" value="TPR-like_helical_dom_sf"/>
</dbReference>
<dbReference type="PROSITE" id="PS50005">
    <property type="entry name" value="TPR"/>
    <property type="match status" value="1"/>
</dbReference>
<feature type="coiled-coil region" evidence="10">
    <location>
        <begin position="157"/>
        <end position="209"/>
    </location>
</feature>
<dbReference type="SUPFAM" id="SSF48452">
    <property type="entry name" value="TPR-like"/>
    <property type="match status" value="1"/>
</dbReference>
<evidence type="ECO:0000256" key="4">
    <source>
        <dbReference type="ARBA" id="ARBA00022737"/>
    </source>
</evidence>
<dbReference type="SUPFAM" id="SSF57850">
    <property type="entry name" value="RING/U-box"/>
    <property type="match status" value="1"/>
</dbReference>
<dbReference type="GO" id="GO:0043161">
    <property type="term" value="P:proteasome-mediated ubiquitin-dependent protein catabolic process"/>
    <property type="evidence" value="ECO:0007669"/>
    <property type="project" value="TreeGrafter"/>
</dbReference>
<evidence type="ECO:0000256" key="7">
    <source>
        <dbReference type="ARBA" id="ARBA00044534"/>
    </source>
</evidence>
<evidence type="ECO:0000256" key="9">
    <source>
        <dbReference type="PROSITE-ProRule" id="PRU00339"/>
    </source>
</evidence>
<dbReference type="AlphaFoldDB" id="A0A6M2DLD0"/>
<dbReference type="Pfam" id="PF12895">
    <property type="entry name" value="ANAPC3"/>
    <property type="match status" value="1"/>
</dbReference>
<dbReference type="InterPro" id="IPR013083">
    <property type="entry name" value="Znf_RING/FYVE/PHD"/>
</dbReference>
<accession>A0A6M2DLD0</accession>
<dbReference type="GO" id="GO:0071218">
    <property type="term" value="P:cellular response to misfolded protein"/>
    <property type="evidence" value="ECO:0007669"/>
    <property type="project" value="TreeGrafter"/>
</dbReference>
<dbReference type="Gene3D" id="6.10.140.2020">
    <property type="match status" value="1"/>
</dbReference>
<evidence type="ECO:0000256" key="10">
    <source>
        <dbReference type="SAM" id="Coils"/>
    </source>
</evidence>
<dbReference type="GO" id="GO:0000209">
    <property type="term" value="P:protein polyubiquitination"/>
    <property type="evidence" value="ECO:0007669"/>
    <property type="project" value="TreeGrafter"/>
</dbReference>
<feature type="repeat" description="TPR" evidence="9">
    <location>
        <begin position="81"/>
        <end position="114"/>
    </location>
</feature>
<dbReference type="PANTHER" id="PTHR46803:SF2">
    <property type="entry name" value="E3 UBIQUITIN-PROTEIN LIGASE CHIP"/>
    <property type="match status" value="1"/>
</dbReference>
<feature type="domain" description="U-box" evidence="11">
    <location>
        <begin position="211"/>
        <end position="285"/>
    </location>
</feature>
<dbReference type="CDD" id="cd16654">
    <property type="entry name" value="RING-Ubox_CHIP"/>
    <property type="match status" value="1"/>
</dbReference>
<dbReference type="PROSITE" id="PS51698">
    <property type="entry name" value="U_BOX"/>
    <property type="match status" value="1"/>
</dbReference>
<keyword evidence="6 9" id="KW-0802">TPR repeat</keyword>
<evidence type="ECO:0000256" key="5">
    <source>
        <dbReference type="ARBA" id="ARBA00022786"/>
    </source>
</evidence>
<evidence type="ECO:0000256" key="3">
    <source>
        <dbReference type="ARBA" id="ARBA00022679"/>
    </source>
</evidence>
<evidence type="ECO:0000259" key="11">
    <source>
        <dbReference type="PROSITE" id="PS51698"/>
    </source>
</evidence>
<keyword evidence="4" id="KW-0677">Repeat</keyword>
<dbReference type="GO" id="GO:0030018">
    <property type="term" value="C:Z disc"/>
    <property type="evidence" value="ECO:0007669"/>
    <property type="project" value="TreeGrafter"/>
</dbReference>
<name>A0A6M2DLD0_XENCH</name>
<dbReference type="EMBL" id="GIIL01002072">
    <property type="protein sequence ID" value="NOV45798.1"/>
    <property type="molecule type" value="Transcribed_RNA"/>
</dbReference>
<dbReference type="EC" id="2.3.2.27" evidence="2"/>
<dbReference type="GO" id="GO:0006515">
    <property type="term" value="P:protein quality control for misfolded or incompletely synthesized proteins"/>
    <property type="evidence" value="ECO:0007669"/>
    <property type="project" value="TreeGrafter"/>
</dbReference>
<keyword evidence="3" id="KW-0808">Transferase</keyword>
<dbReference type="GO" id="GO:0061630">
    <property type="term" value="F:ubiquitin protein ligase activity"/>
    <property type="evidence" value="ECO:0007669"/>
    <property type="project" value="UniProtKB-EC"/>
</dbReference>
<dbReference type="GO" id="GO:0045862">
    <property type="term" value="P:positive regulation of proteolysis"/>
    <property type="evidence" value="ECO:0007669"/>
    <property type="project" value="TreeGrafter"/>
</dbReference>
<dbReference type="FunFam" id="3.30.40.10:FF:000124">
    <property type="entry name" value="STIP1 homology and U box-containing protein 1"/>
    <property type="match status" value="1"/>
</dbReference>
<dbReference type="GO" id="GO:0051087">
    <property type="term" value="F:protein-folding chaperone binding"/>
    <property type="evidence" value="ECO:0007669"/>
    <property type="project" value="TreeGrafter"/>
</dbReference>
<sequence length="288" mass="34170">MNKHMYSTANLTDQELKDQGNRMFSQRKYEDAANCYSKAIIKNPNMATYFTNRALCHLKLKRWDASCQDCRRALDMDSNLIKGHFFLGQALLELELYDEAIKHLQRANDLAKEQKLNFGDDIASQIRLARKKRWNVQEEKRIAQEIELQSYLNRLIKEDMENKIQKLKTENRNNEEYVSKMSSEIQQTCENYTRELNNLFAKIDDRRRKREVPDYLCGKISFEILNEPVITPSGITYERKDIEEHLQRVGHFDPVTRVKLTQDQLIPNFTMKEVVDSFLQENEWAIDY</sequence>
<dbReference type="Gene3D" id="3.30.40.10">
    <property type="entry name" value="Zinc/RING finger domain, C3HC4 (zinc finger)"/>
    <property type="match status" value="1"/>
</dbReference>
<keyword evidence="10" id="KW-0175">Coiled coil</keyword>
<keyword evidence="5" id="KW-0833">Ubl conjugation pathway</keyword>
<organism evidence="12">
    <name type="scientific">Xenopsylla cheopis</name>
    <name type="common">Oriental rat flea</name>
    <name type="synonym">Pulex cheopis</name>
    <dbReference type="NCBI Taxonomy" id="163159"/>
    <lineage>
        <taxon>Eukaryota</taxon>
        <taxon>Metazoa</taxon>
        <taxon>Ecdysozoa</taxon>
        <taxon>Arthropoda</taxon>
        <taxon>Hexapoda</taxon>
        <taxon>Insecta</taxon>
        <taxon>Pterygota</taxon>
        <taxon>Neoptera</taxon>
        <taxon>Endopterygota</taxon>
        <taxon>Siphonaptera</taxon>
        <taxon>Pulicidae</taxon>
        <taxon>Xenopsyllinae</taxon>
        <taxon>Xenopsylla</taxon>
    </lineage>
</organism>
<dbReference type="Pfam" id="PF04564">
    <property type="entry name" value="U-box"/>
    <property type="match status" value="1"/>
</dbReference>
<evidence type="ECO:0000313" key="12">
    <source>
        <dbReference type="EMBL" id="NOV45798.1"/>
    </source>
</evidence>